<dbReference type="InterPro" id="IPR047664">
    <property type="entry name" value="SWEET"/>
</dbReference>
<gene>
    <name evidence="12" type="ORF">RJ640_030897</name>
</gene>
<comment type="subcellular location">
    <subcellularLocation>
        <location evidence="1">Cell membrane</location>
        <topology evidence="1">Multi-pass membrane protein</topology>
    </subcellularLocation>
</comment>
<feature type="transmembrane region" description="Helical" evidence="11">
    <location>
        <begin position="252"/>
        <end position="273"/>
    </location>
</feature>
<keyword evidence="4" id="KW-1003">Cell membrane</keyword>
<feature type="transmembrane region" description="Helical" evidence="11">
    <location>
        <begin position="131"/>
        <end position="151"/>
    </location>
</feature>
<keyword evidence="9 11" id="KW-0472">Membrane</keyword>
<evidence type="ECO:0000313" key="13">
    <source>
        <dbReference type="Proteomes" id="UP001187471"/>
    </source>
</evidence>
<keyword evidence="13" id="KW-1185">Reference proteome</keyword>
<evidence type="ECO:0000256" key="7">
    <source>
        <dbReference type="ARBA" id="ARBA00022737"/>
    </source>
</evidence>
<keyword evidence="5" id="KW-0762">Sugar transport</keyword>
<dbReference type="Gene3D" id="1.20.1280.290">
    <property type="match status" value="2"/>
</dbReference>
<dbReference type="PANTHER" id="PTHR10791:SF222">
    <property type="entry name" value="BIDIRECTIONAL SUGAR TRANSPORTER SWEET15"/>
    <property type="match status" value="1"/>
</dbReference>
<evidence type="ECO:0000313" key="12">
    <source>
        <dbReference type="EMBL" id="KAK2993590.1"/>
    </source>
</evidence>
<evidence type="ECO:0000256" key="6">
    <source>
        <dbReference type="ARBA" id="ARBA00022692"/>
    </source>
</evidence>
<proteinExistence type="inferred from homology"/>
<feature type="compositionally biased region" description="Polar residues" evidence="10">
    <location>
        <begin position="309"/>
        <end position="319"/>
    </location>
</feature>
<feature type="transmembrane region" description="Helical" evidence="11">
    <location>
        <begin position="31"/>
        <end position="52"/>
    </location>
</feature>
<feature type="transmembrane region" description="Helical" evidence="11">
    <location>
        <begin position="7"/>
        <end position="25"/>
    </location>
</feature>
<feature type="compositionally biased region" description="Basic and acidic residues" evidence="10">
    <location>
        <begin position="325"/>
        <end position="342"/>
    </location>
</feature>
<feature type="transmembrane region" description="Helical" evidence="11">
    <location>
        <begin position="96"/>
        <end position="119"/>
    </location>
</feature>
<evidence type="ECO:0000256" key="4">
    <source>
        <dbReference type="ARBA" id="ARBA00022475"/>
    </source>
</evidence>
<dbReference type="Proteomes" id="UP001187471">
    <property type="component" value="Unassembled WGS sequence"/>
</dbReference>
<dbReference type="InterPro" id="IPR004316">
    <property type="entry name" value="SWEET_rpt"/>
</dbReference>
<organism evidence="12 13">
    <name type="scientific">Escallonia rubra</name>
    <dbReference type="NCBI Taxonomy" id="112253"/>
    <lineage>
        <taxon>Eukaryota</taxon>
        <taxon>Viridiplantae</taxon>
        <taxon>Streptophyta</taxon>
        <taxon>Embryophyta</taxon>
        <taxon>Tracheophyta</taxon>
        <taxon>Spermatophyta</taxon>
        <taxon>Magnoliopsida</taxon>
        <taxon>eudicotyledons</taxon>
        <taxon>Gunneridae</taxon>
        <taxon>Pentapetalae</taxon>
        <taxon>asterids</taxon>
        <taxon>campanulids</taxon>
        <taxon>Escalloniales</taxon>
        <taxon>Escalloniaceae</taxon>
        <taxon>Escallonia</taxon>
    </lineage>
</organism>
<keyword evidence="3" id="KW-0813">Transport</keyword>
<dbReference type="GO" id="GO:0051119">
    <property type="term" value="F:sugar transmembrane transporter activity"/>
    <property type="evidence" value="ECO:0007669"/>
    <property type="project" value="InterPro"/>
</dbReference>
<evidence type="ECO:0000256" key="9">
    <source>
        <dbReference type="ARBA" id="ARBA00023136"/>
    </source>
</evidence>
<feature type="region of interest" description="Disordered" evidence="10">
    <location>
        <begin position="305"/>
        <end position="348"/>
    </location>
</feature>
<dbReference type="Pfam" id="PF03083">
    <property type="entry name" value="MtN3_slv"/>
    <property type="match status" value="2"/>
</dbReference>
<comment type="similarity">
    <text evidence="2">Belongs to the SWEET sugar transporter family.</text>
</comment>
<accession>A0AA88S141</accession>
<keyword evidence="7" id="KW-0677">Repeat</keyword>
<evidence type="ECO:0000256" key="8">
    <source>
        <dbReference type="ARBA" id="ARBA00022989"/>
    </source>
</evidence>
<evidence type="ECO:0000256" key="11">
    <source>
        <dbReference type="SAM" id="Phobius"/>
    </source>
</evidence>
<keyword evidence="8 11" id="KW-1133">Transmembrane helix</keyword>
<evidence type="ECO:0000256" key="5">
    <source>
        <dbReference type="ARBA" id="ARBA00022597"/>
    </source>
</evidence>
<comment type="caution">
    <text evidence="12">The sequence shown here is derived from an EMBL/GenBank/DDBJ whole genome shotgun (WGS) entry which is preliminary data.</text>
</comment>
<feature type="transmembrane region" description="Helical" evidence="11">
    <location>
        <begin position="73"/>
        <end position="90"/>
    </location>
</feature>
<dbReference type="PANTHER" id="PTHR10791">
    <property type="entry name" value="RAG1-ACTIVATING PROTEIN 1"/>
    <property type="match status" value="1"/>
</dbReference>
<reference evidence="12" key="1">
    <citation type="submission" date="2022-12" db="EMBL/GenBank/DDBJ databases">
        <title>Draft genome assemblies for two species of Escallonia (Escalloniales).</title>
        <authorList>
            <person name="Chanderbali A."/>
            <person name="Dervinis C."/>
            <person name="Anghel I."/>
            <person name="Soltis D."/>
            <person name="Soltis P."/>
            <person name="Zapata F."/>
        </authorList>
    </citation>
    <scope>NUCLEOTIDE SEQUENCE</scope>
    <source>
        <strain evidence="12">UCBG92.1500</strain>
        <tissue evidence="12">Leaf</tissue>
    </source>
</reference>
<evidence type="ECO:0008006" key="14">
    <source>
        <dbReference type="Google" id="ProtNLM"/>
    </source>
</evidence>
<feature type="transmembrane region" description="Helical" evidence="11">
    <location>
        <begin position="157"/>
        <end position="180"/>
    </location>
</feature>
<dbReference type="FunFam" id="1.20.1280.290:FF:000001">
    <property type="entry name" value="Bidirectional sugar transporter SWEET"/>
    <property type="match status" value="1"/>
</dbReference>
<protein>
    <recommendedName>
        <fullName evidence="14">Bidirectional sugar transporter SWEET</fullName>
    </recommendedName>
</protein>
<name>A0AA88S141_9ASTE</name>
<dbReference type="GO" id="GO:0005886">
    <property type="term" value="C:plasma membrane"/>
    <property type="evidence" value="ECO:0007669"/>
    <property type="project" value="UniProtKB-SubCell"/>
</dbReference>
<keyword evidence="6 11" id="KW-0812">Transmembrane</keyword>
<dbReference type="AlphaFoldDB" id="A0AA88S141"/>
<evidence type="ECO:0000256" key="1">
    <source>
        <dbReference type="ARBA" id="ARBA00004651"/>
    </source>
</evidence>
<evidence type="ECO:0000256" key="10">
    <source>
        <dbReference type="SAM" id="MobiDB-lite"/>
    </source>
</evidence>
<evidence type="ECO:0000256" key="2">
    <source>
        <dbReference type="ARBA" id="ARBA00007809"/>
    </source>
</evidence>
<evidence type="ECO:0000256" key="3">
    <source>
        <dbReference type="ARBA" id="ARBA00022448"/>
    </source>
</evidence>
<sequence length="377" mass="42205">MAVFDLHHPWAFTFGVLVISIFNLWSQQLPLLNYLLLHLNVSGNLVSIFVYLAPLPTFTRICRSKSTLGFQSLPYVVALFSAMLWMYYAFLKQNAILLISINLFGCIVETIYVSVFVFYASKEARKHTAKLLASLNVGCFFLVFLLTLFFFKGPIRISVVGWVCVAVSVSVFAAPLTILVRTCSVSLSRALDRPFIFQFSVTFDLTIFRSDIQFQVVRTRSVEFMPFTLSFFLTLSAIMWFAYGLFQRDWCVALPNVFGFFLGLVQMTLYGYYKKAKDKIPAVKAEKKLPEHVINIVAIGKTSEVHPVDSSQTNSSGSDTDAAEDEKKHQEEESDDEVKSHETGVVCLPPPGPDEPCSLVNAVMCPTEPAVLVICAA</sequence>
<dbReference type="EMBL" id="JAVXUO010000300">
    <property type="protein sequence ID" value="KAK2993590.1"/>
    <property type="molecule type" value="Genomic_DNA"/>
</dbReference>
<feature type="transmembrane region" description="Helical" evidence="11">
    <location>
        <begin position="224"/>
        <end position="246"/>
    </location>
</feature>